<dbReference type="Proteomes" id="UP000585474">
    <property type="component" value="Unassembled WGS sequence"/>
</dbReference>
<dbReference type="PANTHER" id="PTHR47481:SF22">
    <property type="entry name" value="RETROTRANSPOSON GAG DOMAIN-CONTAINING PROTEIN"/>
    <property type="match status" value="1"/>
</dbReference>
<comment type="caution">
    <text evidence="2">The sequence shown here is derived from an EMBL/GenBank/DDBJ whole genome shotgun (WGS) entry which is preliminary data.</text>
</comment>
<feature type="compositionally biased region" description="Polar residues" evidence="1">
    <location>
        <begin position="145"/>
        <end position="157"/>
    </location>
</feature>
<evidence type="ECO:0000313" key="3">
    <source>
        <dbReference type="Proteomes" id="UP000585474"/>
    </source>
</evidence>
<dbReference type="GO" id="GO:0008270">
    <property type="term" value="F:zinc ion binding"/>
    <property type="evidence" value="ECO:0007669"/>
    <property type="project" value="InterPro"/>
</dbReference>
<feature type="compositionally biased region" description="Polar residues" evidence="1">
    <location>
        <begin position="120"/>
        <end position="135"/>
    </location>
</feature>
<evidence type="ECO:0000256" key="1">
    <source>
        <dbReference type="SAM" id="MobiDB-lite"/>
    </source>
</evidence>
<sequence length="222" mass="25172">MQLKKELTLIQRGNKSISGYLHTVKALADEITIIDHPIFYNDLTLYVLNGLGTNFHKIVASIRAREKSLVFEELHDLLVGHESYLRRLEAATQQMVMTTNYMNKGKPSYGGHFSKKSYKPNESQRNQGQRPACQSNDHKRDGRHSNNGFGKPNNNQKRYTPRCQLCEQMGHTAKYCPQLQSNDFTTNCVTSSNGNDKTWLMDSAASLNVMGDLANLSIQFEI</sequence>
<dbReference type="GO" id="GO:0003676">
    <property type="term" value="F:nucleic acid binding"/>
    <property type="evidence" value="ECO:0007669"/>
    <property type="project" value="InterPro"/>
</dbReference>
<accession>A0A7J0DLU8</accession>
<dbReference type="InterPro" id="IPR036875">
    <property type="entry name" value="Znf_CCHC_sf"/>
</dbReference>
<dbReference type="AlphaFoldDB" id="A0A7J0DLU8"/>
<dbReference type="PANTHER" id="PTHR47481">
    <property type="match status" value="1"/>
</dbReference>
<dbReference type="OrthoDB" id="1912561at2759"/>
<protein>
    <submittedName>
        <fullName evidence="2">Uncharacterized protein</fullName>
    </submittedName>
</protein>
<name>A0A7J0DLU8_9ERIC</name>
<organism evidence="2 3">
    <name type="scientific">Actinidia rufa</name>
    <dbReference type="NCBI Taxonomy" id="165716"/>
    <lineage>
        <taxon>Eukaryota</taxon>
        <taxon>Viridiplantae</taxon>
        <taxon>Streptophyta</taxon>
        <taxon>Embryophyta</taxon>
        <taxon>Tracheophyta</taxon>
        <taxon>Spermatophyta</taxon>
        <taxon>Magnoliopsida</taxon>
        <taxon>eudicotyledons</taxon>
        <taxon>Gunneridae</taxon>
        <taxon>Pentapetalae</taxon>
        <taxon>asterids</taxon>
        <taxon>Ericales</taxon>
        <taxon>Actinidiaceae</taxon>
        <taxon>Actinidia</taxon>
    </lineage>
</organism>
<feature type="region of interest" description="Disordered" evidence="1">
    <location>
        <begin position="106"/>
        <end position="157"/>
    </location>
</feature>
<proteinExistence type="predicted"/>
<gene>
    <name evidence="2" type="ORF">Acr_00g0049320</name>
</gene>
<dbReference type="EMBL" id="BJWL01000270">
    <property type="protein sequence ID" value="GFS37026.1"/>
    <property type="molecule type" value="Genomic_DNA"/>
</dbReference>
<keyword evidence="3" id="KW-1185">Reference proteome</keyword>
<evidence type="ECO:0000313" key="2">
    <source>
        <dbReference type="EMBL" id="GFS37026.1"/>
    </source>
</evidence>
<reference evidence="3" key="1">
    <citation type="submission" date="2019-07" db="EMBL/GenBank/DDBJ databases">
        <title>De Novo Assembly of kiwifruit Actinidia rufa.</title>
        <authorList>
            <person name="Sugita-Konishi S."/>
            <person name="Sato K."/>
            <person name="Mori E."/>
            <person name="Abe Y."/>
            <person name="Kisaki G."/>
            <person name="Hamano K."/>
            <person name="Suezawa K."/>
            <person name="Otani M."/>
            <person name="Fukuda T."/>
            <person name="Manabe T."/>
            <person name="Gomi K."/>
            <person name="Tabuchi M."/>
            <person name="Akimitsu K."/>
            <person name="Kataoka I."/>
        </authorList>
    </citation>
    <scope>NUCLEOTIDE SEQUENCE [LARGE SCALE GENOMIC DNA]</scope>
    <source>
        <strain evidence="3">cv. Fuchu</strain>
    </source>
</reference>
<dbReference type="SUPFAM" id="SSF57756">
    <property type="entry name" value="Retrovirus zinc finger-like domains"/>
    <property type="match status" value="1"/>
</dbReference>